<evidence type="ECO:0000313" key="2">
    <source>
        <dbReference type="EMBL" id="AIT59969.1"/>
    </source>
</evidence>
<name>A0A097ICW9_9CORY</name>
<dbReference type="OrthoDB" id="4411377at2"/>
<evidence type="ECO:0000313" key="3">
    <source>
        <dbReference type="Proteomes" id="UP000029914"/>
    </source>
</evidence>
<accession>A0A097ICW9</accession>
<sequence length="353" mass="36305">MTTPVKIAVLGLIASVIAFFGTYFLSSSRAAETSASPDATSTQASASSAPAEGTAGCDTEGRIAAYSQILDNPGAYEFQNPRPSGFAGEYSYALVEMTGDDVPELLVEAGDKENYNPVRVFSAVDCDSVTAPVETLLNAAAGAGGERVTVLAAASGDRIYQAWGFSIESMQRLDTWALQGQTLAQTGESIQAPVSGSPEAQAITFSPVADRAPLEAFVPTVAAAQAAPAPQAEPAAPAASGTALTGTVRVFNAPELAQFQGLNGTPNGEGPDKKFTILVLDSPVQLAAPKSGNPEGPVTQEAKMVLLSGKDPSAGSELVGQHVTLNFDVSDCMFPSDTGMPLGQPKCYSYTVN</sequence>
<dbReference type="Proteomes" id="UP000029914">
    <property type="component" value="Chromosome"/>
</dbReference>
<organism evidence="2 3">
    <name type="scientific">Corynebacterium doosanense CAU 212 = DSM 45436</name>
    <dbReference type="NCBI Taxonomy" id="558173"/>
    <lineage>
        <taxon>Bacteria</taxon>
        <taxon>Bacillati</taxon>
        <taxon>Actinomycetota</taxon>
        <taxon>Actinomycetes</taxon>
        <taxon>Mycobacteriales</taxon>
        <taxon>Corynebacteriaceae</taxon>
        <taxon>Corynebacterium</taxon>
    </lineage>
</organism>
<feature type="compositionally biased region" description="Low complexity" evidence="1">
    <location>
        <begin position="35"/>
        <end position="51"/>
    </location>
</feature>
<dbReference type="eggNOG" id="ENOG50337YX">
    <property type="taxonomic scope" value="Bacteria"/>
</dbReference>
<protein>
    <submittedName>
        <fullName evidence="2">Uncharacterized protein</fullName>
    </submittedName>
</protein>
<keyword evidence="3" id="KW-1185">Reference proteome</keyword>
<reference evidence="2 3" key="1">
    <citation type="submission" date="2013-09" db="EMBL/GenBank/DDBJ databases">
        <title>Complete genome sequence of Corynebacterium doosanense CAU 212(T) (=DSM 45436(T)), isolated from activated sludge.</title>
        <authorList>
            <person name="Schaffert L."/>
            <person name="Albersmeier A."/>
            <person name="Kalinowski J."/>
            <person name="Ruckert C."/>
        </authorList>
    </citation>
    <scope>NUCLEOTIDE SEQUENCE [LARGE SCALE GENOMIC DNA]</scope>
    <source>
        <strain evidence="2 3">CAU 212</strain>
    </source>
</reference>
<dbReference type="EMBL" id="CP006764">
    <property type="protein sequence ID" value="AIT59969.1"/>
    <property type="molecule type" value="Genomic_DNA"/>
</dbReference>
<dbReference type="AlphaFoldDB" id="A0A097ICW9"/>
<dbReference type="HOGENOM" id="CLU_067286_0_0_11"/>
<gene>
    <name evidence="2" type="ORF">CDOO_00520</name>
</gene>
<feature type="region of interest" description="Disordered" evidence="1">
    <location>
        <begin position="35"/>
        <end position="56"/>
    </location>
</feature>
<dbReference type="KEGG" id="cdo:CDOO_00520"/>
<dbReference type="RefSeq" id="WP_018022868.1">
    <property type="nucleotide sequence ID" value="NZ_AQUX01000014.1"/>
</dbReference>
<evidence type="ECO:0000256" key="1">
    <source>
        <dbReference type="SAM" id="MobiDB-lite"/>
    </source>
</evidence>
<proteinExistence type="predicted"/>
<dbReference type="STRING" id="558173.CDOO_00520"/>